<name>A0ABQ6P3T2_9SPHN</name>
<dbReference type="Proteomes" id="UP001187221">
    <property type="component" value="Unassembled WGS sequence"/>
</dbReference>
<sequence>MPRAAPAHFPYDHGSLARNNTSNPRAWHLANKAHFDALYPVPDHSTGMRHVHSKDRQACLEAARQWRRDNKARFDALYGPEGTC</sequence>
<dbReference type="EMBL" id="BTFW01000001">
    <property type="protein sequence ID" value="GMM59890.1"/>
    <property type="molecule type" value="Genomic_DNA"/>
</dbReference>
<accession>A0ABQ6P3T2</accession>
<protein>
    <recommendedName>
        <fullName evidence="3">Lectin-like protein BA14k</fullName>
    </recommendedName>
</protein>
<comment type="caution">
    <text evidence="1">The sequence shown here is derived from an EMBL/GenBank/DDBJ whole genome shotgun (WGS) entry which is preliminary data.</text>
</comment>
<evidence type="ECO:0008006" key="3">
    <source>
        <dbReference type="Google" id="ProtNLM"/>
    </source>
</evidence>
<gene>
    <name evidence="1" type="ORF">NUTIK01_06670</name>
</gene>
<dbReference type="RefSeq" id="WP_317973720.1">
    <property type="nucleotide sequence ID" value="NZ_BTFW01000001.1"/>
</dbReference>
<organism evidence="1 2">
    <name type="scientific">Novosphingobium pituita</name>
    <dbReference type="NCBI Taxonomy" id="3056842"/>
    <lineage>
        <taxon>Bacteria</taxon>
        <taxon>Pseudomonadati</taxon>
        <taxon>Pseudomonadota</taxon>
        <taxon>Alphaproteobacteria</taxon>
        <taxon>Sphingomonadales</taxon>
        <taxon>Sphingomonadaceae</taxon>
        <taxon>Novosphingobium</taxon>
    </lineage>
</organism>
<proteinExistence type="predicted"/>
<evidence type="ECO:0000313" key="2">
    <source>
        <dbReference type="Proteomes" id="UP001187221"/>
    </source>
</evidence>
<keyword evidence="2" id="KW-1185">Reference proteome</keyword>
<reference evidence="1 2" key="1">
    <citation type="submission" date="2023-06" db="EMBL/GenBank/DDBJ databases">
        <title>Draft genome sequence of Novosphingobium sp. strain IK01.</title>
        <authorList>
            <person name="Hatamoto M."/>
            <person name="Ikarashi T."/>
            <person name="Yamaguchi T."/>
        </authorList>
    </citation>
    <scope>NUCLEOTIDE SEQUENCE [LARGE SCALE GENOMIC DNA]</scope>
    <source>
        <strain evidence="1 2">IK01</strain>
    </source>
</reference>
<evidence type="ECO:0000313" key="1">
    <source>
        <dbReference type="EMBL" id="GMM59890.1"/>
    </source>
</evidence>